<evidence type="ECO:0000256" key="3">
    <source>
        <dbReference type="SAM" id="Phobius"/>
    </source>
</evidence>
<dbReference type="PANTHER" id="PTHR44943:SF8">
    <property type="entry name" value="TPR REPEAT-CONTAINING PROTEIN MJ0263"/>
    <property type="match status" value="1"/>
</dbReference>
<dbReference type="InterPro" id="IPR019734">
    <property type="entry name" value="TPR_rpt"/>
</dbReference>
<dbReference type="SUPFAM" id="SSF48452">
    <property type="entry name" value="TPR-like"/>
    <property type="match status" value="1"/>
</dbReference>
<keyword evidence="3" id="KW-1133">Transmembrane helix</keyword>
<dbReference type="PANTHER" id="PTHR44943">
    <property type="entry name" value="CELLULOSE SYNTHASE OPERON PROTEIN C"/>
    <property type="match status" value="1"/>
</dbReference>
<keyword evidence="1" id="KW-0677">Repeat</keyword>
<dbReference type="InterPro" id="IPR051685">
    <property type="entry name" value="Ycf3/AcsC/BcsC/TPR_MFPF"/>
</dbReference>
<name>A0A2D3WG56_9BACT</name>
<dbReference type="STRING" id="366522.GCA_001548055_01881"/>
<comment type="caution">
    <text evidence="4">The sequence shown here is derived from an EMBL/GenBank/DDBJ whole genome shotgun (WGS) entry which is preliminary data.</text>
</comment>
<evidence type="ECO:0000313" key="5">
    <source>
        <dbReference type="Proteomes" id="UP000231638"/>
    </source>
</evidence>
<feature type="transmembrane region" description="Helical" evidence="3">
    <location>
        <begin position="216"/>
        <end position="233"/>
    </location>
</feature>
<evidence type="ECO:0000256" key="1">
    <source>
        <dbReference type="ARBA" id="ARBA00022737"/>
    </source>
</evidence>
<reference evidence="4 5" key="1">
    <citation type="journal article" date="2017" name="Front. Microbiol.">
        <title>Comparative Genomic Analysis of the Class Epsilonproteobacteria and Proposed Reclassification to Epsilonbacteraeota (phyl. nov.).</title>
        <authorList>
            <person name="Waite D.W."/>
            <person name="Vanwonterghem I."/>
            <person name="Rinke C."/>
            <person name="Parks D.H."/>
            <person name="Zhang Y."/>
            <person name="Takai K."/>
            <person name="Sievert S.M."/>
            <person name="Simon J."/>
            <person name="Campbell B.J."/>
            <person name="Hanson T.E."/>
            <person name="Woyke T."/>
            <person name="Klotz M.G."/>
            <person name="Hugenholtz P."/>
        </authorList>
    </citation>
    <scope>NUCLEOTIDE SEQUENCE [LARGE SCALE GENOMIC DNA]</scope>
    <source>
        <strain evidence="4">UBA11420</strain>
    </source>
</reference>
<keyword evidence="3" id="KW-0812">Transmembrane</keyword>
<organism evidence="4 5">
    <name type="scientific">Sulfurospirillum cavolei</name>
    <dbReference type="NCBI Taxonomy" id="366522"/>
    <lineage>
        <taxon>Bacteria</taxon>
        <taxon>Pseudomonadati</taxon>
        <taxon>Campylobacterota</taxon>
        <taxon>Epsilonproteobacteria</taxon>
        <taxon>Campylobacterales</taxon>
        <taxon>Sulfurospirillaceae</taxon>
        <taxon>Sulfurospirillum</taxon>
    </lineage>
</organism>
<feature type="non-terminal residue" evidence="4">
    <location>
        <position position="304"/>
    </location>
</feature>
<gene>
    <name evidence="4" type="ORF">CFH80_03535</name>
</gene>
<dbReference type="InterPro" id="IPR011990">
    <property type="entry name" value="TPR-like_helical_dom_sf"/>
</dbReference>
<keyword evidence="2" id="KW-0802">TPR repeat</keyword>
<feature type="transmembrane region" description="Helical" evidence="3">
    <location>
        <begin position="260"/>
        <end position="279"/>
    </location>
</feature>
<dbReference type="Gene3D" id="1.25.40.10">
    <property type="entry name" value="Tetratricopeptide repeat domain"/>
    <property type="match status" value="1"/>
</dbReference>
<sequence length="304" mass="34689">MSDIAKRLDVLYELKRYEELLHISIPLCASPDEESMSAYHYTILAFIALERLDEALEAITQALEQFPLEVHFLYFQAFVFFKQNRLKEALSCVKELLFHEPNHGAYHHLHAQVLVELSRYVEAKRAIDKALALDAHNADFLLTLAIITYHLGNTPIACEIVTAILASDPHHAGALHLYSMLGTSHLFEKSNVLRKILVRNPFDVEGKENLESIKRYYALAPALMLAFLLYALGEHFAMWEKSPHTSGVLLLLSLYVWRDWRLSLPFFVLCFALLGNVAWHEWYVTLLGAAMYYVMGRIGGQVVG</sequence>
<keyword evidence="3" id="KW-0472">Membrane</keyword>
<dbReference type="EMBL" id="DLUG01000094">
    <property type="protein sequence ID" value="DAB36694.1"/>
    <property type="molecule type" value="Genomic_DNA"/>
</dbReference>
<dbReference type="AlphaFoldDB" id="A0A2D3WG56"/>
<dbReference type="SMART" id="SM00028">
    <property type="entry name" value="TPR"/>
    <property type="match status" value="4"/>
</dbReference>
<evidence type="ECO:0000256" key="2">
    <source>
        <dbReference type="ARBA" id="ARBA00022803"/>
    </source>
</evidence>
<accession>A0A2D3WG56</accession>
<evidence type="ECO:0000313" key="4">
    <source>
        <dbReference type="EMBL" id="DAB36694.1"/>
    </source>
</evidence>
<dbReference type="Pfam" id="PF14559">
    <property type="entry name" value="TPR_19"/>
    <property type="match status" value="2"/>
</dbReference>
<protein>
    <submittedName>
        <fullName evidence="4">Uncharacterized protein</fullName>
    </submittedName>
</protein>
<dbReference type="Proteomes" id="UP000231638">
    <property type="component" value="Unassembled WGS sequence"/>
</dbReference>
<proteinExistence type="predicted"/>